<evidence type="ECO:0000313" key="3">
    <source>
        <dbReference type="EMBL" id="CAF4653395.1"/>
    </source>
</evidence>
<feature type="non-terminal residue" evidence="1">
    <location>
        <position position="1"/>
    </location>
</feature>
<comment type="caution">
    <text evidence="1">The sequence shown here is derived from an EMBL/GenBank/DDBJ whole genome shotgun (WGS) entry which is preliminary data.</text>
</comment>
<accession>A0A8S2FQ72</accession>
<dbReference type="Proteomes" id="UP000682733">
    <property type="component" value="Unassembled WGS sequence"/>
</dbReference>
<dbReference type="AlphaFoldDB" id="A0A8S2FQ72"/>
<reference evidence="1" key="1">
    <citation type="submission" date="2021-02" db="EMBL/GenBank/DDBJ databases">
        <authorList>
            <person name="Nowell W R."/>
        </authorList>
    </citation>
    <scope>NUCLEOTIDE SEQUENCE</scope>
</reference>
<protein>
    <submittedName>
        <fullName evidence="1">Uncharacterized protein</fullName>
    </submittedName>
</protein>
<dbReference type="EMBL" id="CAJOBA010060238">
    <property type="protein sequence ID" value="CAF4322089.1"/>
    <property type="molecule type" value="Genomic_DNA"/>
</dbReference>
<sequence>SAFDALWHPGCVRKLLTMGIPKKYLEWNNQWLKG</sequence>
<dbReference type="Proteomes" id="UP000677228">
    <property type="component" value="Unassembled WGS sequence"/>
</dbReference>
<evidence type="ECO:0000313" key="2">
    <source>
        <dbReference type="EMBL" id="CAF4322089.1"/>
    </source>
</evidence>
<evidence type="ECO:0000313" key="4">
    <source>
        <dbReference type="Proteomes" id="UP000677228"/>
    </source>
</evidence>
<evidence type="ECO:0000313" key="1">
    <source>
        <dbReference type="EMBL" id="CAF1534703.1"/>
    </source>
</evidence>
<dbReference type="EMBL" id="CAJOBC010143386">
    <property type="protein sequence ID" value="CAF4653395.1"/>
    <property type="molecule type" value="Genomic_DNA"/>
</dbReference>
<name>A0A8S2FQ72_9BILA</name>
<gene>
    <name evidence="1" type="ORF">OVA965_LOCUS38442</name>
    <name evidence="3" type="ORF">SRO942_LOCUS50469</name>
    <name evidence="2" type="ORF">TMI583_LOCUS39629</name>
</gene>
<dbReference type="Proteomes" id="UP000681722">
    <property type="component" value="Unassembled WGS sequence"/>
</dbReference>
<proteinExistence type="predicted"/>
<organism evidence="1 4">
    <name type="scientific">Didymodactylos carnosus</name>
    <dbReference type="NCBI Taxonomy" id="1234261"/>
    <lineage>
        <taxon>Eukaryota</taxon>
        <taxon>Metazoa</taxon>
        <taxon>Spiralia</taxon>
        <taxon>Gnathifera</taxon>
        <taxon>Rotifera</taxon>
        <taxon>Eurotatoria</taxon>
        <taxon>Bdelloidea</taxon>
        <taxon>Philodinida</taxon>
        <taxon>Philodinidae</taxon>
        <taxon>Didymodactylos</taxon>
    </lineage>
</organism>
<feature type="non-terminal residue" evidence="1">
    <location>
        <position position="34"/>
    </location>
</feature>
<dbReference type="EMBL" id="CAJNOK010037967">
    <property type="protein sequence ID" value="CAF1534703.1"/>
    <property type="molecule type" value="Genomic_DNA"/>
</dbReference>